<dbReference type="Pfam" id="PF00550">
    <property type="entry name" value="PP-binding"/>
    <property type="match status" value="1"/>
</dbReference>
<proteinExistence type="inferred from homology"/>
<dbReference type="GO" id="GO:0005829">
    <property type="term" value="C:cytosol"/>
    <property type="evidence" value="ECO:0007669"/>
    <property type="project" value="TreeGrafter"/>
</dbReference>
<dbReference type="InterPro" id="IPR003231">
    <property type="entry name" value="ACP"/>
</dbReference>
<keyword evidence="10" id="KW-1185">Reference proteome</keyword>
<sequence length="84" mass="9755">MKTKEEIFTDLKNILIDRQNIDESKIKENTNLKKDLDLDSLDVFELIDVVEDKYDIEIDTDTDQGIDTVGGLTEYIYKVIAEKQ</sequence>
<keyword evidence="7" id="KW-0963">Cytoplasm</keyword>
<dbReference type="RefSeq" id="WP_102195360.1">
    <property type="nucleotide sequence ID" value="NZ_NIPR01000005.1"/>
</dbReference>
<dbReference type="InterPro" id="IPR036736">
    <property type="entry name" value="ACP-like_sf"/>
</dbReference>
<evidence type="ECO:0000256" key="4">
    <source>
        <dbReference type="ARBA" id="ARBA00022832"/>
    </source>
</evidence>
<comment type="caution">
    <text evidence="9">The sequence shown here is derived from an EMBL/GenBank/DDBJ whole genome shotgun (WGS) entry which is preliminary data.</text>
</comment>
<evidence type="ECO:0000256" key="7">
    <source>
        <dbReference type="HAMAP-Rule" id="MF_01217"/>
    </source>
</evidence>
<dbReference type="AlphaFoldDB" id="A0A2N7AWA6"/>
<dbReference type="HAMAP" id="MF_01217">
    <property type="entry name" value="Acyl_carrier"/>
    <property type="match status" value="1"/>
</dbReference>
<dbReference type="NCBIfam" id="NF002150">
    <property type="entry name" value="PRK00982.1-4"/>
    <property type="match status" value="1"/>
</dbReference>
<keyword evidence="6 7" id="KW-0275">Fatty acid biosynthesis</keyword>
<dbReference type="PROSITE" id="PS50075">
    <property type="entry name" value="CARRIER"/>
    <property type="match status" value="1"/>
</dbReference>
<dbReference type="UniPathway" id="UPA00094"/>
<dbReference type="GO" id="GO:0000035">
    <property type="term" value="F:acyl binding"/>
    <property type="evidence" value="ECO:0007669"/>
    <property type="project" value="TreeGrafter"/>
</dbReference>
<reference evidence="9 10" key="1">
    <citation type="submission" date="2017-05" db="EMBL/GenBank/DDBJ databases">
        <title>Lactobacillus nurukis nov., sp. nov., isolated from nuruk.</title>
        <authorList>
            <person name="Kim S.-J."/>
        </authorList>
    </citation>
    <scope>NUCLEOTIDE SEQUENCE [LARGE SCALE GENOMIC DNA]</scope>
    <source>
        <strain evidence="9 10">SYF10-1a</strain>
    </source>
</reference>
<evidence type="ECO:0000256" key="3">
    <source>
        <dbReference type="ARBA" id="ARBA00022553"/>
    </source>
</evidence>
<name>A0A2N7AWA6_9LACO</name>
<dbReference type="GO" id="GO:0000036">
    <property type="term" value="F:acyl carrier activity"/>
    <property type="evidence" value="ECO:0007669"/>
    <property type="project" value="UniProtKB-UniRule"/>
</dbReference>
<comment type="similarity">
    <text evidence="7">Belongs to the acyl carrier protein (ACP) family.</text>
</comment>
<keyword evidence="5 7" id="KW-0443">Lipid metabolism</keyword>
<evidence type="ECO:0000256" key="1">
    <source>
        <dbReference type="ARBA" id="ARBA00022450"/>
    </source>
</evidence>
<comment type="pathway">
    <text evidence="7">Lipid metabolism; fatty acid biosynthesis.</text>
</comment>
<keyword evidence="2 7" id="KW-0444">Lipid biosynthesis</keyword>
<dbReference type="GO" id="GO:0016020">
    <property type="term" value="C:membrane"/>
    <property type="evidence" value="ECO:0007669"/>
    <property type="project" value="GOC"/>
</dbReference>
<comment type="PTM">
    <text evidence="7">4'-phosphopantetheine is transferred from CoA to a specific serine of apo-ACP by AcpS. This modification is essential for activity because fatty acids are bound in thioester linkage to the sulfhydryl of the prosthetic group.</text>
</comment>
<feature type="modified residue" description="O-(pantetheine 4'-phosphoryl)serine" evidence="7">
    <location>
        <position position="40"/>
    </location>
</feature>
<accession>A0A2N7AWA6</accession>
<protein>
    <recommendedName>
        <fullName evidence="7">Acyl carrier protein</fullName>
        <shortName evidence="7">ACP</shortName>
    </recommendedName>
</protein>
<feature type="domain" description="Carrier" evidence="8">
    <location>
        <begin position="5"/>
        <end position="80"/>
    </location>
</feature>
<dbReference type="Proteomes" id="UP000235649">
    <property type="component" value="Unassembled WGS sequence"/>
</dbReference>
<dbReference type="PANTHER" id="PTHR20863:SF76">
    <property type="entry name" value="CARRIER DOMAIN-CONTAINING PROTEIN"/>
    <property type="match status" value="1"/>
</dbReference>
<dbReference type="InterPro" id="IPR009081">
    <property type="entry name" value="PP-bd_ACP"/>
</dbReference>
<evidence type="ECO:0000256" key="6">
    <source>
        <dbReference type="ARBA" id="ARBA00023160"/>
    </source>
</evidence>
<evidence type="ECO:0000313" key="9">
    <source>
        <dbReference type="EMBL" id="PMD73028.1"/>
    </source>
</evidence>
<organism evidence="9 10">
    <name type="scientific">Companilactobacillus nuruki</name>
    <dbReference type="NCBI Taxonomy" id="1993540"/>
    <lineage>
        <taxon>Bacteria</taxon>
        <taxon>Bacillati</taxon>
        <taxon>Bacillota</taxon>
        <taxon>Bacilli</taxon>
        <taxon>Lactobacillales</taxon>
        <taxon>Lactobacillaceae</taxon>
        <taxon>Companilactobacillus</taxon>
    </lineage>
</organism>
<comment type="function">
    <text evidence="7">Carrier of the growing fatty acid chain in fatty acid biosynthesis.</text>
</comment>
<keyword evidence="4 7" id="KW-0276">Fatty acid metabolism</keyword>
<keyword evidence="3 7" id="KW-0597">Phosphoprotein</keyword>
<evidence type="ECO:0000256" key="2">
    <source>
        <dbReference type="ARBA" id="ARBA00022516"/>
    </source>
</evidence>
<dbReference type="Gene3D" id="1.10.1200.10">
    <property type="entry name" value="ACP-like"/>
    <property type="match status" value="1"/>
</dbReference>
<dbReference type="EMBL" id="NIPR01000005">
    <property type="protein sequence ID" value="PMD73028.1"/>
    <property type="molecule type" value="Genomic_DNA"/>
</dbReference>
<dbReference type="OrthoDB" id="9804551at2"/>
<dbReference type="PANTHER" id="PTHR20863">
    <property type="entry name" value="ACYL CARRIER PROTEIN"/>
    <property type="match status" value="1"/>
</dbReference>
<keyword evidence="1 7" id="KW-0596">Phosphopantetheine</keyword>
<evidence type="ECO:0000256" key="5">
    <source>
        <dbReference type="ARBA" id="ARBA00023098"/>
    </source>
</evidence>
<dbReference type="GO" id="GO:0009245">
    <property type="term" value="P:lipid A biosynthetic process"/>
    <property type="evidence" value="ECO:0007669"/>
    <property type="project" value="TreeGrafter"/>
</dbReference>
<dbReference type="SUPFAM" id="SSF47336">
    <property type="entry name" value="ACP-like"/>
    <property type="match status" value="1"/>
</dbReference>
<comment type="subcellular location">
    <subcellularLocation>
        <location evidence="7">Cytoplasm</location>
    </subcellularLocation>
</comment>
<evidence type="ECO:0000259" key="8">
    <source>
        <dbReference type="PROSITE" id="PS50075"/>
    </source>
</evidence>
<gene>
    <name evidence="7" type="primary">acpP</name>
    <name evidence="9" type="ORF">CBP76_02520</name>
</gene>
<evidence type="ECO:0000313" key="10">
    <source>
        <dbReference type="Proteomes" id="UP000235649"/>
    </source>
</evidence>